<feature type="non-terminal residue" evidence="1">
    <location>
        <position position="222"/>
    </location>
</feature>
<dbReference type="OrthoDB" id="1937528at2759"/>
<comment type="caution">
    <text evidence="1">The sequence shown here is derived from an EMBL/GenBank/DDBJ whole genome shotgun (WGS) entry which is preliminary data.</text>
</comment>
<dbReference type="Proteomes" id="UP000242715">
    <property type="component" value="Unassembled WGS sequence"/>
</dbReference>
<keyword evidence="2" id="KW-1185">Reference proteome</keyword>
<evidence type="ECO:0000313" key="2">
    <source>
        <dbReference type="Proteomes" id="UP000242715"/>
    </source>
</evidence>
<sequence>KVNFNKSMLVGVNIPQSWLNKAASALHCNVGKIPFLYLGLPSGGDSRRLSFWEPVLTRIKNRLSGWKSRFLSFGGRLILLKSVLTSLPVYALSFFKAPSEYGGLGVRQLKEFNLALLGKWCWRMLVDRDGLWFRVLVARYGVERGRLREGGQRGSTWWREIAKIRDGGGGLGSGWFKESVVKRVGNGAETLFWTDPWGRGVGLAETVVGVGGGDIEGSVRLY</sequence>
<protein>
    <recommendedName>
        <fullName evidence="3">Reverse transcriptase zinc-binding domain-containing protein</fullName>
    </recommendedName>
</protein>
<dbReference type="EMBL" id="BCLP01047973">
    <property type="protein sequence ID" value="GAU10218.1"/>
    <property type="molecule type" value="Genomic_DNA"/>
</dbReference>
<evidence type="ECO:0008006" key="3">
    <source>
        <dbReference type="Google" id="ProtNLM"/>
    </source>
</evidence>
<gene>
    <name evidence="1" type="ORF">TSUD_423230</name>
</gene>
<proteinExistence type="predicted"/>
<organism evidence="1 2">
    <name type="scientific">Trifolium subterraneum</name>
    <name type="common">Subterranean clover</name>
    <dbReference type="NCBI Taxonomy" id="3900"/>
    <lineage>
        <taxon>Eukaryota</taxon>
        <taxon>Viridiplantae</taxon>
        <taxon>Streptophyta</taxon>
        <taxon>Embryophyta</taxon>
        <taxon>Tracheophyta</taxon>
        <taxon>Spermatophyta</taxon>
        <taxon>Magnoliopsida</taxon>
        <taxon>eudicotyledons</taxon>
        <taxon>Gunneridae</taxon>
        <taxon>Pentapetalae</taxon>
        <taxon>rosids</taxon>
        <taxon>fabids</taxon>
        <taxon>Fabales</taxon>
        <taxon>Fabaceae</taxon>
        <taxon>Papilionoideae</taxon>
        <taxon>50 kb inversion clade</taxon>
        <taxon>NPAAA clade</taxon>
        <taxon>Hologalegina</taxon>
        <taxon>IRL clade</taxon>
        <taxon>Trifolieae</taxon>
        <taxon>Trifolium</taxon>
    </lineage>
</organism>
<dbReference type="PANTHER" id="PTHR33116">
    <property type="entry name" value="REVERSE TRANSCRIPTASE ZINC-BINDING DOMAIN-CONTAINING PROTEIN-RELATED-RELATED"/>
    <property type="match status" value="1"/>
</dbReference>
<name>A0A1B5Z7X2_TRISU</name>
<dbReference type="PANTHER" id="PTHR33116:SF78">
    <property type="entry name" value="OS12G0587133 PROTEIN"/>
    <property type="match status" value="1"/>
</dbReference>
<dbReference type="AlphaFoldDB" id="A0A1B5Z7X2"/>
<evidence type="ECO:0000313" key="1">
    <source>
        <dbReference type="EMBL" id="GAU10218.1"/>
    </source>
</evidence>
<feature type="non-terminal residue" evidence="1">
    <location>
        <position position="1"/>
    </location>
</feature>
<accession>A0A1B5Z7X2</accession>
<reference evidence="2" key="1">
    <citation type="journal article" date="2017" name="Front. Plant Sci.">
        <title>Climate Clever Clovers: New Paradigm to Reduce the Environmental Footprint of Ruminants by Breeding Low Methanogenic Forages Utilizing Haplotype Variation.</title>
        <authorList>
            <person name="Kaur P."/>
            <person name="Appels R."/>
            <person name="Bayer P.E."/>
            <person name="Keeble-Gagnere G."/>
            <person name="Wang J."/>
            <person name="Hirakawa H."/>
            <person name="Shirasawa K."/>
            <person name="Vercoe P."/>
            <person name="Stefanova K."/>
            <person name="Durmic Z."/>
            <person name="Nichols P."/>
            <person name="Revell C."/>
            <person name="Isobe S.N."/>
            <person name="Edwards D."/>
            <person name="Erskine W."/>
        </authorList>
    </citation>
    <scope>NUCLEOTIDE SEQUENCE [LARGE SCALE GENOMIC DNA]</scope>
    <source>
        <strain evidence="2">cv. Daliak</strain>
    </source>
</reference>